<dbReference type="Proteomes" id="UP000464378">
    <property type="component" value="Chromosome"/>
</dbReference>
<evidence type="ECO:0008006" key="7">
    <source>
        <dbReference type="Google" id="ProtNLM"/>
    </source>
</evidence>
<dbReference type="Pfam" id="PF13516">
    <property type="entry name" value="LRR_6"/>
    <property type="match status" value="4"/>
</dbReference>
<gene>
    <name evidence="5" type="ORF">GMBLW1_37570</name>
</gene>
<sequence>MQWIQAQWHEDAPRLIFADFLDERHDPRGELIRVQCALARMAADDRRRKKLRQRESELLHQYAADWLHPLKGIVSDAQFRRGLLESVSMSGRDFFDHGEILRQIPSLRRLRLYDAASWMGRILQRQELSQLRELDLCGNDLGNGTMTLLARAPFLERLEILDLSVNSLTSEGVRQLMQADWVARLTELHLNDNGRIADAGVDALARNPRLRRLHTLDLSGNDLSDGAVRMLSESPHLKRLNRLMLHQNHIGDMGIHWLLSGDLWHRLMQRARVLNLEESTISLPGIQELVNSPRFRQVESLDLSGNLFGDRGIQALARSDNALRLRHLRIRKNRLSDDAALAIADAPWLAQLESLDMSDNAVTKEAIEIIRESPYFHWRLKLDLDEHPERLPDSSRLRRNRRPPPHENFI</sequence>
<keyword evidence="6" id="KW-1185">Reference proteome</keyword>
<dbReference type="InterPro" id="IPR027038">
    <property type="entry name" value="RanGap"/>
</dbReference>
<evidence type="ECO:0000256" key="4">
    <source>
        <dbReference type="SAM" id="MobiDB-lite"/>
    </source>
</evidence>
<dbReference type="EMBL" id="LR586016">
    <property type="protein sequence ID" value="VIP05436.1"/>
    <property type="molecule type" value="Genomic_DNA"/>
</dbReference>
<reference evidence="5" key="1">
    <citation type="submission" date="2019-04" db="EMBL/GenBank/DDBJ databases">
        <authorList>
            <consortium name="Science for Life Laboratories"/>
        </authorList>
    </citation>
    <scope>NUCLEOTIDE SEQUENCE</scope>
    <source>
        <strain evidence="5">MBLW1</strain>
    </source>
</reference>
<keyword evidence="2" id="KW-0433">Leucine-rich repeat</keyword>
<proteinExistence type="predicted"/>
<dbReference type="InterPro" id="IPR032675">
    <property type="entry name" value="LRR_dom_sf"/>
</dbReference>
<dbReference type="AlphaFoldDB" id="A0A6C2YVB2"/>
<dbReference type="GO" id="GO:0005096">
    <property type="term" value="F:GTPase activator activity"/>
    <property type="evidence" value="ECO:0007669"/>
    <property type="project" value="UniProtKB-KW"/>
</dbReference>
<dbReference type="NCBIfam" id="TIGR02996">
    <property type="entry name" value="rpt_mate_G_obs"/>
    <property type="match status" value="1"/>
</dbReference>
<evidence type="ECO:0000256" key="1">
    <source>
        <dbReference type="ARBA" id="ARBA00022468"/>
    </source>
</evidence>
<dbReference type="GO" id="GO:0005829">
    <property type="term" value="C:cytosol"/>
    <property type="evidence" value="ECO:0007669"/>
    <property type="project" value="TreeGrafter"/>
</dbReference>
<keyword evidence="1" id="KW-0343">GTPase activation</keyword>
<dbReference type="EMBL" id="LR593887">
    <property type="protein sequence ID" value="VTS08228.1"/>
    <property type="molecule type" value="Genomic_DNA"/>
</dbReference>
<accession>A0A6C2YVB2</accession>
<dbReference type="Gene3D" id="3.80.10.10">
    <property type="entry name" value="Ribonuclease Inhibitor"/>
    <property type="match status" value="4"/>
</dbReference>
<keyword evidence="3" id="KW-0677">Repeat</keyword>
<dbReference type="KEGG" id="tim:GMBLW1_37570"/>
<organism evidence="5">
    <name type="scientific">Tuwongella immobilis</name>
    <dbReference type="NCBI Taxonomy" id="692036"/>
    <lineage>
        <taxon>Bacteria</taxon>
        <taxon>Pseudomonadati</taxon>
        <taxon>Planctomycetota</taxon>
        <taxon>Planctomycetia</taxon>
        <taxon>Gemmatales</taxon>
        <taxon>Gemmataceae</taxon>
        <taxon>Tuwongella</taxon>
    </lineage>
</organism>
<evidence type="ECO:0000256" key="3">
    <source>
        <dbReference type="ARBA" id="ARBA00022737"/>
    </source>
</evidence>
<dbReference type="SUPFAM" id="SSF52047">
    <property type="entry name" value="RNI-like"/>
    <property type="match status" value="1"/>
</dbReference>
<name>A0A6C2YVB2_9BACT</name>
<evidence type="ECO:0000256" key="2">
    <source>
        <dbReference type="ARBA" id="ARBA00022614"/>
    </source>
</evidence>
<dbReference type="InterPro" id="IPR014338">
    <property type="entry name" value="CHP02996_rpt-companion-dom"/>
</dbReference>
<dbReference type="GO" id="GO:0048471">
    <property type="term" value="C:perinuclear region of cytoplasm"/>
    <property type="evidence" value="ECO:0007669"/>
    <property type="project" value="TreeGrafter"/>
</dbReference>
<dbReference type="InParanoid" id="A0A6C2YVB2"/>
<evidence type="ECO:0000313" key="5">
    <source>
        <dbReference type="EMBL" id="VIP05436.1"/>
    </source>
</evidence>
<dbReference type="GO" id="GO:0006913">
    <property type="term" value="P:nucleocytoplasmic transport"/>
    <property type="evidence" value="ECO:0007669"/>
    <property type="project" value="TreeGrafter"/>
</dbReference>
<protein>
    <recommendedName>
        <fullName evidence="7">Leucine Rich repeats (2 copies)</fullName>
    </recommendedName>
</protein>
<dbReference type="PANTHER" id="PTHR24113:SF12">
    <property type="entry name" value="RAN GTPASE-ACTIVATING PROTEIN 1"/>
    <property type="match status" value="1"/>
</dbReference>
<dbReference type="GO" id="GO:0031267">
    <property type="term" value="F:small GTPase binding"/>
    <property type="evidence" value="ECO:0007669"/>
    <property type="project" value="TreeGrafter"/>
</dbReference>
<evidence type="ECO:0000313" key="6">
    <source>
        <dbReference type="Proteomes" id="UP000464378"/>
    </source>
</evidence>
<dbReference type="InterPro" id="IPR001611">
    <property type="entry name" value="Leu-rich_rpt"/>
</dbReference>
<dbReference type="PANTHER" id="PTHR24113">
    <property type="entry name" value="RAN GTPASE-ACTIVATING PROTEIN 1"/>
    <property type="match status" value="1"/>
</dbReference>
<dbReference type="SMART" id="SM00368">
    <property type="entry name" value="LRR_RI"/>
    <property type="match status" value="5"/>
</dbReference>
<feature type="region of interest" description="Disordered" evidence="4">
    <location>
        <begin position="391"/>
        <end position="410"/>
    </location>
</feature>